<evidence type="ECO:0000256" key="4">
    <source>
        <dbReference type="ARBA" id="ARBA00022840"/>
    </source>
</evidence>
<dbReference type="PANTHER" id="PTHR46239:SF1">
    <property type="entry name" value="DNA REPAIR PROTEIN RAD51 HOMOLOG 3"/>
    <property type="match status" value="1"/>
</dbReference>
<dbReference type="GO" id="GO:0005657">
    <property type="term" value="C:replication fork"/>
    <property type="evidence" value="ECO:0007669"/>
    <property type="project" value="TreeGrafter"/>
</dbReference>
<dbReference type="InterPro" id="IPR003593">
    <property type="entry name" value="AAA+_ATPase"/>
</dbReference>
<keyword evidence="3" id="KW-0227">DNA damage</keyword>
<dbReference type="EMBL" id="GBXI01008177">
    <property type="protein sequence ID" value="JAD06115.1"/>
    <property type="molecule type" value="Transcribed_RNA"/>
</dbReference>
<dbReference type="SMART" id="SM00382">
    <property type="entry name" value="AAA"/>
    <property type="match status" value="1"/>
</dbReference>
<dbReference type="InterPro" id="IPR013632">
    <property type="entry name" value="Rad51_C"/>
</dbReference>
<accession>A0A0A1X5V2</accession>
<dbReference type="PROSITE" id="PS50162">
    <property type="entry name" value="RECA_2"/>
    <property type="match status" value="1"/>
</dbReference>
<dbReference type="GO" id="GO:0008821">
    <property type="term" value="F:crossover junction DNA endonuclease activity"/>
    <property type="evidence" value="ECO:0007669"/>
    <property type="project" value="TreeGrafter"/>
</dbReference>
<comment type="subcellular location">
    <subcellularLocation>
        <location evidence="1">Nucleus</location>
    </subcellularLocation>
</comment>
<dbReference type="Pfam" id="PF08423">
    <property type="entry name" value="Rad51"/>
    <property type="match status" value="1"/>
</dbReference>
<feature type="domain" description="RecA family profile 1" evidence="8">
    <location>
        <begin position="17"/>
        <end position="204"/>
    </location>
</feature>
<dbReference type="InterPro" id="IPR027417">
    <property type="entry name" value="P-loop_NTPase"/>
</dbReference>
<keyword evidence="5" id="KW-0234">DNA repair</keyword>
<evidence type="ECO:0000259" key="8">
    <source>
        <dbReference type="PROSITE" id="PS50162"/>
    </source>
</evidence>
<evidence type="ECO:0000256" key="5">
    <source>
        <dbReference type="ARBA" id="ARBA00023204"/>
    </source>
</evidence>
<gene>
    <name evidence="9" type="primary">Rad51c</name>
    <name evidence="9" type="ORF">g.8336</name>
</gene>
<dbReference type="InterPro" id="IPR052093">
    <property type="entry name" value="HR_Repair_Mediator"/>
</dbReference>
<dbReference type="GO" id="GO:0000400">
    <property type="term" value="F:four-way junction DNA binding"/>
    <property type="evidence" value="ECO:0007669"/>
    <property type="project" value="TreeGrafter"/>
</dbReference>
<dbReference type="GO" id="GO:0033065">
    <property type="term" value="C:Rad51C-XRCC3 complex"/>
    <property type="evidence" value="ECO:0007669"/>
    <property type="project" value="TreeGrafter"/>
</dbReference>
<evidence type="ECO:0000313" key="9">
    <source>
        <dbReference type="EMBL" id="JAD06115.1"/>
    </source>
</evidence>
<protein>
    <recommendedName>
        <fullName evidence="7">DNA repair protein RAD51 homolog 3</fullName>
    </recommendedName>
</protein>
<dbReference type="PANTHER" id="PTHR46239">
    <property type="entry name" value="DNA REPAIR PROTEIN RAD51 HOMOLOG 3 RAD51C"/>
    <property type="match status" value="1"/>
</dbReference>
<dbReference type="GO" id="GO:0140664">
    <property type="term" value="F:ATP-dependent DNA damage sensor activity"/>
    <property type="evidence" value="ECO:0007669"/>
    <property type="project" value="InterPro"/>
</dbReference>
<dbReference type="InterPro" id="IPR020588">
    <property type="entry name" value="RecA_ATP-bd"/>
</dbReference>
<dbReference type="GO" id="GO:0007131">
    <property type="term" value="P:reciprocal meiotic recombination"/>
    <property type="evidence" value="ECO:0007669"/>
    <property type="project" value="TreeGrafter"/>
</dbReference>
<evidence type="ECO:0000256" key="3">
    <source>
        <dbReference type="ARBA" id="ARBA00022763"/>
    </source>
</evidence>
<dbReference type="GO" id="GO:0000707">
    <property type="term" value="P:meiotic DNA recombinase assembly"/>
    <property type="evidence" value="ECO:0007669"/>
    <property type="project" value="TreeGrafter"/>
</dbReference>
<evidence type="ECO:0000256" key="6">
    <source>
        <dbReference type="ARBA" id="ARBA00023242"/>
    </source>
</evidence>
<sequence>MTMFKTTCFEMWRQEKEMPQIITLCKKLDDDLHGGLAAGLITEFCGGPGCGKTQMCLQLCVNVQFPSRVGGLQGKAVYLDTNQDFSPKRLREIACCAEKRFNRALPKVGFGLGTQNVFTVNSILEGVTYLYCKNHKLLQAAIENLREMLINDNAIKLIIIDSFSFPLRVIEDVAERTGIVYNLLSQLQQLATEFKVVVVITNELTTRVTGNDWKICPALGDSHAHKINQRIILSKCIEEKYYIAIVEKSNCVPQAAIPFVIKQNGIRDL</sequence>
<proteinExistence type="predicted"/>
<dbReference type="GO" id="GO:0033063">
    <property type="term" value="C:Rad51B-Rad51C-Rad51D-XRCC2 complex"/>
    <property type="evidence" value="ECO:0007669"/>
    <property type="project" value="TreeGrafter"/>
</dbReference>
<dbReference type="GO" id="GO:0005524">
    <property type="term" value="F:ATP binding"/>
    <property type="evidence" value="ECO:0007669"/>
    <property type="project" value="UniProtKB-KW"/>
</dbReference>
<evidence type="ECO:0000256" key="1">
    <source>
        <dbReference type="ARBA" id="ARBA00004123"/>
    </source>
</evidence>
<organism evidence="9">
    <name type="scientific">Zeugodacus cucurbitae</name>
    <name type="common">Melon fruit fly</name>
    <name type="synonym">Bactrocera cucurbitae</name>
    <dbReference type="NCBI Taxonomy" id="28588"/>
    <lineage>
        <taxon>Eukaryota</taxon>
        <taxon>Metazoa</taxon>
        <taxon>Ecdysozoa</taxon>
        <taxon>Arthropoda</taxon>
        <taxon>Hexapoda</taxon>
        <taxon>Insecta</taxon>
        <taxon>Pterygota</taxon>
        <taxon>Neoptera</taxon>
        <taxon>Endopterygota</taxon>
        <taxon>Diptera</taxon>
        <taxon>Brachycera</taxon>
        <taxon>Muscomorpha</taxon>
        <taxon>Tephritoidea</taxon>
        <taxon>Tephritidae</taxon>
        <taxon>Zeugodacus</taxon>
        <taxon>Zeugodacus</taxon>
    </lineage>
</organism>
<keyword evidence="4" id="KW-0067">ATP-binding</keyword>
<keyword evidence="6" id="KW-0539">Nucleus</keyword>
<evidence type="ECO:0000256" key="7">
    <source>
        <dbReference type="ARBA" id="ARBA00040674"/>
    </source>
</evidence>
<dbReference type="SUPFAM" id="SSF52540">
    <property type="entry name" value="P-loop containing nucleoside triphosphate hydrolases"/>
    <property type="match status" value="1"/>
</dbReference>
<name>A0A0A1X5V2_ZEUCU</name>
<evidence type="ECO:0000256" key="2">
    <source>
        <dbReference type="ARBA" id="ARBA00022741"/>
    </source>
</evidence>
<dbReference type="AlphaFoldDB" id="A0A0A1X5V2"/>
<keyword evidence="2" id="KW-0547">Nucleotide-binding</keyword>
<reference evidence="9" key="2">
    <citation type="journal article" date="2015" name="Gigascience">
        <title>Reconstructing a comprehensive transcriptome assembly of a white-pupal translocated strain of the pest fruit fly Bactrocera cucurbitae.</title>
        <authorList>
            <person name="Sim S.B."/>
            <person name="Calla B."/>
            <person name="Hall B."/>
            <person name="DeRego T."/>
            <person name="Geib S.M."/>
        </authorList>
    </citation>
    <scope>NUCLEOTIDE SEQUENCE</scope>
</reference>
<dbReference type="Gene3D" id="3.40.50.300">
    <property type="entry name" value="P-loop containing nucleotide triphosphate hydrolases"/>
    <property type="match status" value="1"/>
</dbReference>
<reference evidence="9" key="1">
    <citation type="submission" date="2014-11" db="EMBL/GenBank/DDBJ databases">
        <authorList>
            <person name="Geib S."/>
        </authorList>
    </citation>
    <scope>NUCLEOTIDE SEQUENCE</scope>
</reference>